<evidence type="ECO:0000313" key="2">
    <source>
        <dbReference type="EMBL" id="RJF88947.1"/>
    </source>
</evidence>
<feature type="chain" id="PRO_5019529112" evidence="1">
    <location>
        <begin position="20"/>
        <end position="210"/>
    </location>
</feature>
<keyword evidence="1" id="KW-0732">Signal</keyword>
<dbReference type="OrthoDB" id="7505916at2"/>
<evidence type="ECO:0000256" key="1">
    <source>
        <dbReference type="SAM" id="SignalP"/>
    </source>
</evidence>
<feature type="signal peptide" evidence="1">
    <location>
        <begin position="1"/>
        <end position="19"/>
    </location>
</feature>
<proteinExistence type="predicted"/>
<dbReference type="Proteomes" id="UP000284605">
    <property type="component" value="Unassembled WGS sequence"/>
</dbReference>
<keyword evidence="3" id="KW-1185">Reference proteome</keyword>
<dbReference type="EMBL" id="QYUK01000011">
    <property type="protein sequence ID" value="RJF88947.1"/>
    <property type="molecule type" value="Genomic_DNA"/>
</dbReference>
<comment type="caution">
    <text evidence="2">The sequence shown here is derived from an EMBL/GenBank/DDBJ whole genome shotgun (WGS) entry which is preliminary data.</text>
</comment>
<reference evidence="2 3" key="1">
    <citation type="submission" date="2018-09" db="EMBL/GenBank/DDBJ databases">
        <authorList>
            <person name="Zhu H."/>
        </authorList>
    </citation>
    <scope>NUCLEOTIDE SEQUENCE [LARGE SCALE GENOMIC DNA]</scope>
    <source>
        <strain evidence="2 3">K1W22B-8</strain>
    </source>
</reference>
<protein>
    <submittedName>
        <fullName evidence="2">Uncharacterized protein</fullName>
    </submittedName>
</protein>
<organism evidence="2 3">
    <name type="scientific">Oleomonas cavernae</name>
    <dbReference type="NCBI Taxonomy" id="2320859"/>
    <lineage>
        <taxon>Bacteria</taxon>
        <taxon>Pseudomonadati</taxon>
        <taxon>Pseudomonadota</taxon>
        <taxon>Alphaproteobacteria</taxon>
        <taxon>Acetobacterales</taxon>
        <taxon>Acetobacteraceae</taxon>
        <taxon>Oleomonas</taxon>
    </lineage>
</organism>
<evidence type="ECO:0000313" key="3">
    <source>
        <dbReference type="Proteomes" id="UP000284605"/>
    </source>
</evidence>
<gene>
    <name evidence="2" type="ORF">D3874_19830</name>
</gene>
<accession>A0A418WG13</accession>
<name>A0A418WG13_9PROT</name>
<dbReference type="RefSeq" id="WP_119779979.1">
    <property type="nucleotide sequence ID" value="NZ_QYUK01000011.1"/>
</dbReference>
<dbReference type="AlphaFoldDB" id="A0A418WG13"/>
<sequence length="210" mass="21990">MRTVLLFLLFGVFASAAQAAELAISEIAIIPIHGGFNTVEHFAADDRTATVIRAWRGNGNAHGHYSYLVLLPLVESRGTDGEMGVVAFDDGVSPLKDTASVSPFDGERVLGALRFARAKLDGVAATVVIRADLGESDSGILADHAPVDISIYRLEQPDTGAGTTPDVFRIVSKARPTARFCNADMALTTILHLPLPADYAGGAGPSGCGD</sequence>